<evidence type="ECO:0000256" key="2">
    <source>
        <dbReference type="ARBA" id="ARBA00022857"/>
    </source>
</evidence>
<dbReference type="PANTHER" id="PTHR43673:SF10">
    <property type="entry name" value="NADH DEHYDROGENASE_NAD(P)H NITROREDUCTASE XCC3605-RELATED"/>
    <property type="match status" value="1"/>
</dbReference>
<dbReference type="PATRIC" id="fig|480.237.peg.269"/>
<proteinExistence type="inferred from homology"/>
<dbReference type="InterPro" id="IPR029479">
    <property type="entry name" value="Nitroreductase"/>
</dbReference>
<dbReference type="InterPro" id="IPR033878">
    <property type="entry name" value="NfsB-like"/>
</dbReference>
<dbReference type="CDD" id="cd02149">
    <property type="entry name" value="NfsB-like"/>
    <property type="match status" value="1"/>
</dbReference>
<accession>A0A198UE36</accession>
<name>A0A198UE36_MORCA</name>
<feature type="domain" description="Nitroreductase" evidence="4">
    <location>
        <begin position="9"/>
        <end position="194"/>
    </location>
</feature>
<evidence type="ECO:0000256" key="1">
    <source>
        <dbReference type="ARBA" id="ARBA00007118"/>
    </source>
</evidence>
<keyword evidence="6" id="KW-1185">Reference proteome</keyword>
<dbReference type="InterPro" id="IPR000415">
    <property type="entry name" value="Nitroreductase-like"/>
</dbReference>
<reference evidence="5 6" key="1">
    <citation type="journal article" date="2016" name="Genome Biol. Evol.">
        <title>Comparative Genomic Analyses of the Moraxella catarrhalis Serosensitive and Seroresistant Lineages Demonstrate Their Independent Evolution.</title>
        <authorList>
            <person name="Earl J.P."/>
            <person name="de Vries S.P."/>
            <person name="Ahmed A."/>
            <person name="Powell E."/>
            <person name="Schultz M.P."/>
            <person name="Hermans P.W."/>
            <person name="Hill D.J."/>
            <person name="Zhou Z."/>
            <person name="Constantinidou C.I."/>
            <person name="Hu F.Z."/>
            <person name="Bootsma H.J."/>
            <person name="Ehrlich G.D."/>
        </authorList>
    </citation>
    <scope>NUCLEOTIDE SEQUENCE [LARGE SCALE GENOMIC DNA]</scope>
    <source>
        <strain evidence="5 6">Z7542</strain>
    </source>
</reference>
<comment type="similarity">
    <text evidence="1">Belongs to the nitroreductase family.</text>
</comment>
<dbReference type="Pfam" id="PF00881">
    <property type="entry name" value="Nitroreductase"/>
    <property type="match status" value="1"/>
</dbReference>
<dbReference type="SUPFAM" id="SSF55469">
    <property type="entry name" value="FMN-dependent nitroreductase-like"/>
    <property type="match status" value="1"/>
</dbReference>
<dbReference type="GO" id="GO:0004155">
    <property type="term" value="F:6,7-dihydropteridine reductase activity"/>
    <property type="evidence" value="ECO:0007669"/>
    <property type="project" value="UniProtKB-EC"/>
</dbReference>
<dbReference type="NCBIfam" id="NF008275">
    <property type="entry name" value="PRK11053.1"/>
    <property type="match status" value="1"/>
</dbReference>
<dbReference type="EC" id="1.-.-.-" evidence="5"/>
<dbReference type="AlphaFoldDB" id="A0A198UE36"/>
<evidence type="ECO:0000313" key="6">
    <source>
        <dbReference type="Proteomes" id="UP000078228"/>
    </source>
</evidence>
<evidence type="ECO:0000259" key="4">
    <source>
        <dbReference type="Pfam" id="PF00881"/>
    </source>
</evidence>
<sequence length="218" mass="23918">MPTARHHAQSRYTCKAYDANQKISEADLNELLETLRLAPSSINSQPWQFLVTDNADTKAKITQSMVGGDAHNAAKINNASHVIIMCTRTDLGDAHLQKVLQAEKDGGRFASDEVMQARFELCNHYISQLADDQTKLFQWSENQTFIALGHLLFAVPLMGIDATPIGGYDQAVLDEAFGLADQGLKSSVLVALGYASQNDGNKNLPKARLNAEEVIKFI</sequence>
<protein>
    <submittedName>
        <fullName evidence="5">Oxygen-insensitive NADPH nitroreductase</fullName>
        <ecNumber evidence="5">1.-.-.-</ecNumber>
        <ecNumber evidence="5">1.5.1.34</ecNumber>
    </submittedName>
</protein>
<dbReference type="EMBL" id="LXHC01000028">
    <property type="protein sequence ID" value="OAU94660.1"/>
    <property type="molecule type" value="Genomic_DNA"/>
</dbReference>
<dbReference type="PANTHER" id="PTHR43673">
    <property type="entry name" value="NAD(P)H NITROREDUCTASE YDGI-RELATED"/>
    <property type="match status" value="1"/>
</dbReference>
<dbReference type="Gene3D" id="3.40.109.10">
    <property type="entry name" value="NADH Oxidase"/>
    <property type="match status" value="1"/>
</dbReference>
<keyword evidence="2" id="KW-0521">NADP</keyword>
<organism evidence="5 6">
    <name type="scientific">Moraxella catarrhalis</name>
    <name type="common">Branhamella catarrhalis</name>
    <dbReference type="NCBI Taxonomy" id="480"/>
    <lineage>
        <taxon>Bacteria</taxon>
        <taxon>Pseudomonadati</taxon>
        <taxon>Pseudomonadota</taxon>
        <taxon>Gammaproteobacteria</taxon>
        <taxon>Moraxellales</taxon>
        <taxon>Moraxellaceae</taxon>
        <taxon>Moraxella</taxon>
    </lineage>
</organism>
<dbReference type="Proteomes" id="UP000078228">
    <property type="component" value="Unassembled WGS sequence"/>
</dbReference>
<evidence type="ECO:0000256" key="3">
    <source>
        <dbReference type="ARBA" id="ARBA00023002"/>
    </source>
</evidence>
<dbReference type="RefSeq" id="WP_064611710.1">
    <property type="nucleotide sequence ID" value="NZ_LXHB01000122.1"/>
</dbReference>
<evidence type="ECO:0000313" key="5">
    <source>
        <dbReference type="EMBL" id="OAU94660.1"/>
    </source>
</evidence>
<comment type="caution">
    <text evidence="5">The sequence shown here is derived from an EMBL/GenBank/DDBJ whole genome shotgun (WGS) entry which is preliminary data.</text>
</comment>
<dbReference type="OrthoDB" id="9809288at2"/>
<gene>
    <name evidence="5" type="ORF">AO384_2017</name>
</gene>
<keyword evidence="3 5" id="KW-0560">Oxidoreductase</keyword>
<dbReference type="EC" id="1.5.1.34" evidence="5"/>